<feature type="non-terminal residue" evidence="2">
    <location>
        <position position="1248"/>
    </location>
</feature>
<gene>
    <name evidence="2" type="ORF">BN1708_003214</name>
</gene>
<feature type="compositionally biased region" description="Basic and acidic residues" evidence="1">
    <location>
        <begin position="546"/>
        <end position="555"/>
    </location>
</feature>
<feature type="compositionally biased region" description="Polar residues" evidence="1">
    <location>
        <begin position="470"/>
        <end position="483"/>
    </location>
</feature>
<feature type="compositionally biased region" description="Basic and acidic residues" evidence="1">
    <location>
        <begin position="779"/>
        <end position="788"/>
    </location>
</feature>
<feature type="region of interest" description="Disordered" evidence="1">
    <location>
        <begin position="1"/>
        <end position="58"/>
    </location>
</feature>
<feature type="compositionally biased region" description="Basic and acidic residues" evidence="1">
    <location>
        <begin position="292"/>
        <end position="306"/>
    </location>
</feature>
<organism evidence="2 3">
    <name type="scientific">Verticillium longisporum</name>
    <name type="common">Verticillium dahliae var. longisporum</name>
    <dbReference type="NCBI Taxonomy" id="100787"/>
    <lineage>
        <taxon>Eukaryota</taxon>
        <taxon>Fungi</taxon>
        <taxon>Dikarya</taxon>
        <taxon>Ascomycota</taxon>
        <taxon>Pezizomycotina</taxon>
        <taxon>Sordariomycetes</taxon>
        <taxon>Hypocreomycetidae</taxon>
        <taxon>Glomerellales</taxon>
        <taxon>Plectosphaerellaceae</taxon>
        <taxon>Verticillium</taxon>
    </lineage>
</organism>
<evidence type="ECO:0000313" key="2">
    <source>
        <dbReference type="EMBL" id="CRK18872.1"/>
    </source>
</evidence>
<feature type="compositionally biased region" description="Basic and acidic residues" evidence="1">
    <location>
        <begin position="808"/>
        <end position="825"/>
    </location>
</feature>
<dbReference type="STRING" id="100787.A0A0G4LA64"/>
<feature type="compositionally biased region" description="Basic and acidic residues" evidence="1">
    <location>
        <begin position="174"/>
        <end position="185"/>
    </location>
</feature>
<feature type="region of interest" description="Disordered" evidence="1">
    <location>
        <begin position="292"/>
        <end position="342"/>
    </location>
</feature>
<feature type="compositionally biased region" description="Low complexity" evidence="1">
    <location>
        <begin position="215"/>
        <end position="235"/>
    </location>
</feature>
<feature type="compositionally biased region" description="Basic and acidic residues" evidence="1">
    <location>
        <begin position="582"/>
        <end position="591"/>
    </location>
</feature>
<feature type="compositionally biased region" description="Basic and acidic residues" evidence="1">
    <location>
        <begin position="124"/>
        <end position="133"/>
    </location>
</feature>
<accession>A0A0G4LA64</accession>
<feature type="compositionally biased region" description="Low complexity" evidence="1">
    <location>
        <begin position="77"/>
        <end position="103"/>
    </location>
</feature>
<feature type="region of interest" description="Disordered" evidence="1">
    <location>
        <begin position="408"/>
        <end position="428"/>
    </location>
</feature>
<feature type="compositionally biased region" description="Polar residues" evidence="1">
    <location>
        <begin position="609"/>
        <end position="627"/>
    </location>
</feature>
<dbReference type="AlphaFoldDB" id="A0A0G4LA64"/>
<feature type="region of interest" description="Disordered" evidence="1">
    <location>
        <begin position="449"/>
        <end position="907"/>
    </location>
</feature>
<dbReference type="Proteomes" id="UP000044602">
    <property type="component" value="Unassembled WGS sequence"/>
</dbReference>
<dbReference type="EMBL" id="CVQH01010001">
    <property type="protein sequence ID" value="CRK18872.1"/>
    <property type="molecule type" value="Genomic_DNA"/>
</dbReference>
<feature type="compositionally biased region" description="Basic and acidic residues" evidence="1">
    <location>
        <begin position="508"/>
        <end position="519"/>
    </location>
</feature>
<feature type="region of interest" description="Disordered" evidence="1">
    <location>
        <begin position="71"/>
        <end position="109"/>
    </location>
</feature>
<feature type="compositionally biased region" description="Basic and acidic residues" evidence="1">
    <location>
        <begin position="666"/>
        <end position="677"/>
    </location>
</feature>
<protein>
    <submittedName>
        <fullName evidence="2">Uncharacterized protein</fullName>
    </submittedName>
</protein>
<reference evidence="2 3" key="1">
    <citation type="submission" date="2015-05" db="EMBL/GenBank/DDBJ databases">
        <authorList>
            <person name="Wang D.B."/>
            <person name="Wang M."/>
        </authorList>
    </citation>
    <scope>NUCLEOTIDE SEQUENCE [LARGE SCALE GENOMIC DNA]</scope>
    <source>
        <strain evidence="2">VL1</strain>
    </source>
</reference>
<feature type="region of interest" description="Disordered" evidence="1">
    <location>
        <begin position="124"/>
        <end position="277"/>
    </location>
</feature>
<sequence>MDTRQHETGPLATRTNGRSSLPLVINKGGRKPLFQKPSQESLGGVPYTNDTRPGMARNAYSDGHALAVGSMIPRPGSVSPSPSIASNNSADSASRIPRPSSAAGVFSKARKPISIADAYKMVEAEERRFESAPRTRRLSPLPIDGSPSPAPRPRHSLPASDDGRLRRMLSKGPLDIKKAHPRHADSAISEDEGGHSADSTSSTGSFERRLSAYAQQQQQRQQQRHSSISPSRRSSLFGNSRIGPKIAETGQTLAKKTSTGSLSGTSPRPAAFAKGHVPKGWVTHLLTREEQKAAAVKEGKSFKEDSADMPLPSVEVEGDKPQEPTPPCSRPTSAIVPKLEGRSPNKDFAWQIEDDFTAGDLQFSDSPRMNLDTLTGDVASRMFANDAAFERNQDVAINTKLDDIRQREREVEEAFAGRDDDLPKNTKLDEIREREKAFTSKKALAASRLDDIREFNMSRSLSPEAAPRPNRQSVVQEPSNNKSPTHRRTLSKDDGERVPNTPVTVYRKPNERDGAKTKNAESAPVVQETPKEVDVPETSRPGLGHTRSDSRDLLRRLARAASTSPAPEARKAAGEAPIEAGAEARTEKLKQQDSGSRPNDKISAEPPVQQASHIKQNPSTAVAQSAPSAKVAEETVSKTKVTETTNEPRSKAAHSRHSSLNVRKSLAFDREAEEAHSRNASRSRRNSADSKKAPSSEAQDSDKAKPSVNFLGIRRNRSIDSNKGKRTSVALSDNDPTDRIEGEMNLFAPTDNQSERGSVRAPSIEPSSEEDSDDDLVEETPRPLRRDPLSMPTPRITGAYIETPAPVKMEEKETEKVSDLLKEIPEVTGNQDRAPSHQKSSASSSEASRSRSRSKSSGSVHDAQEQAPNYPTSTTSTIRQRARSLPKNRRPLINSVKPPTVKDDLRDIQRTYSLEDSTLDDFEELFKLGRLDNAPSPEIESILSELSSQREELANKPVINEADHSELERYDRITKSLKNGLQNIHAAKQGIERLEDNLAHTDVLDTKKEDPEVDIKPSALALPDFKEERSGDKPSDKLSTKVVHSHKHLDHSDTCPDCLSHPIPRATVSYVHLPLPRLYQTNPFRLSLLGLLVTLFSVWYAAETATCARYCRPEFCSTTPCIYDVNDPTWGTAIPVKLDAALTNGRGRQLYAHLAEEVSDAYLDAWDWINGVDIRHVKMTSLDAYARIQHRRRLHKRGLLKASVVSPQLEAKFSMWHQTRLALEREREMSEAGYVEEEEMVGDDERLY</sequence>
<evidence type="ECO:0000313" key="3">
    <source>
        <dbReference type="Proteomes" id="UP000044602"/>
    </source>
</evidence>
<feature type="compositionally biased region" description="Basic and acidic residues" evidence="1">
    <location>
        <begin position="686"/>
        <end position="705"/>
    </location>
</feature>
<feature type="compositionally biased region" description="Basic and acidic residues" evidence="1">
    <location>
        <begin position="631"/>
        <end position="650"/>
    </location>
</feature>
<proteinExistence type="predicted"/>
<feature type="compositionally biased region" description="Basic residues" evidence="1">
    <location>
        <begin position="880"/>
        <end position="890"/>
    </location>
</feature>
<name>A0A0G4LA64_VERLO</name>
<feature type="compositionally biased region" description="Polar residues" evidence="1">
    <location>
        <begin position="866"/>
        <end position="879"/>
    </location>
</feature>
<feature type="compositionally biased region" description="Low complexity" evidence="1">
    <location>
        <begin position="257"/>
        <end position="266"/>
    </location>
</feature>
<feature type="compositionally biased region" description="Acidic residues" evidence="1">
    <location>
        <begin position="767"/>
        <end position="778"/>
    </location>
</feature>
<keyword evidence="3" id="KW-1185">Reference proteome</keyword>
<evidence type="ECO:0000256" key="1">
    <source>
        <dbReference type="SAM" id="MobiDB-lite"/>
    </source>
</evidence>